<dbReference type="EC" id="2.7.1.16" evidence="7 8"/>
<dbReference type="InterPro" id="IPR018484">
    <property type="entry name" value="FGGY_N"/>
</dbReference>
<dbReference type="InterPro" id="IPR043129">
    <property type="entry name" value="ATPase_NBD"/>
</dbReference>
<evidence type="ECO:0000259" key="10">
    <source>
        <dbReference type="Pfam" id="PF00370"/>
    </source>
</evidence>
<evidence type="ECO:0000256" key="9">
    <source>
        <dbReference type="RuleBase" id="RU003455"/>
    </source>
</evidence>
<dbReference type="GO" id="GO:0008741">
    <property type="term" value="F:ribulokinase activity"/>
    <property type="evidence" value="ECO:0007669"/>
    <property type="project" value="UniProtKB-EC"/>
</dbReference>
<evidence type="ECO:0000256" key="7">
    <source>
        <dbReference type="HAMAP-Rule" id="MF_00520"/>
    </source>
</evidence>
<dbReference type="CDD" id="cd07781">
    <property type="entry name" value="ASKHA_NBD_FGGY_L-RBK"/>
    <property type="match status" value="1"/>
</dbReference>
<dbReference type="RefSeq" id="WP_264135883.1">
    <property type="nucleotide sequence ID" value="NZ_JAOYOD010000001.1"/>
</dbReference>
<dbReference type="Pfam" id="PF00370">
    <property type="entry name" value="FGGY_N"/>
    <property type="match status" value="1"/>
</dbReference>
<feature type="domain" description="Carbohydrate kinase FGGY C-terminal" evidence="11">
    <location>
        <begin position="292"/>
        <end position="499"/>
    </location>
</feature>
<dbReference type="NCBIfam" id="TIGR01234">
    <property type="entry name" value="L-ribulokinase"/>
    <property type="match status" value="1"/>
</dbReference>
<evidence type="ECO:0000313" key="12">
    <source>
        <dbReference type="EMBL" id="MCV9385087.1"/>
    </source>
</evidence>
<evidence type="ECO:0000256" key="5">
    <source>
        <dbReference type="ARBA" id="ARBA00022935"/>
    </source>
</evidence>
<reference evidence="12 13" key="1">
    <citation type="submission" date="2022-10" db="EMBL/GenBank/DDBJ databases">
        <title>Comparative genomics and taxonomic characterization of three novel marine species of genus Reichenbachiella exhibiting antioxidant and polysaccharide degradation activities.</title>
        <authorList>
            <person name="Muhammad N."/>
            <person name="Lee Y.-J."/>
            <person name="Ko J."/>
            <person name="Kim S.-G."/>
        </authorList>
    </citation>
    <scope>NUCLEOTIDE SEQUENCE [LARGE SCALE GENOMIC DNA]</scope>
    <source>
        <strain evidence="12 13">ABR2-5</strain>
    </source>
</reference>
<dbReference type="HAMAP" id="MF_00520">
    <property type="entry name" value="Ribulokinase"/>
    <property type="match status" value="1"/>
</dbReference>
<dbReference type="InterPro" id="IPR018485">
    <property type="entry name" value="FGGY_C"/>
</dbReference>
<keyword evidence="5 7" id="KW-0054">Arabinose catabolism</keyword>
<keyword evidence="1 7" id="KW-0808">Transferase</keyword>
<evidence type="ECO:0000256" key="2">
    <source>
        <dbReference type="ARBA" id="ARBA00022741"/>
    </source>
</evidence>
<protein>
    <recommendedName>
        <fullName evidence="7 8">Ribulokinase</fullName>
        <ecNumber evidence="7 8">2.7.1.16</ecNumber>
    </recommendedName>
</protein>
<keyword evidence="6 7" id="KW-0119">Carbohydrate metabolism</keyword>
<dbReference type="SUPFAM" id="SSF53067">
    <property type="entry name" value="Actin-like ATPase domain"/>
    <property type="match status" value="2"/>
</dbReference>
<keyword evidence="2 7" id="KW-0547">Nucleotide-binding</keyword>
<comment type="catalytic activity">
    <reaction evidence="7">
        <text>D-ribulose + ATP = D-ribulose 5-phosphate + ADP + H(+)</text>
        <dbReference type="Rhea" id="RHEA:17601"/>
        <dbReference type="ChEBI" id="CHEBI:15378"/>
        <dbReference type="ChEBI" id="CHEBI:17173"/>
        <dbReference type="ChEBI" id="CHEBI:30616"/>
        <dbReference type="ChEBI" id="CHEBI:58121"/>
        <dbReference type="ChEBI" id="CHEBI:456216"/>
        <dbReference type="EC" id="2.7.1.16"/>
    </reaction>
</comment>
<dbReference type="PANTHER" id="PTHR43435">
    <property type="entry name" value="RIBULOKINASE"/>
    <property type="match status" value="1"/>
</dbReference>
<gene>
    <name evidence="7" type="primary">araB</name>
    <name evidence="12" type="ORF">N7U62_00350</name>
</gene>
<comment type="pathway">
    <text evidence="7 9">Carbohydrate degradation; L-arabinose degradation via L-ribulose; D-xylulose 5-phosphate from L-arabinose (bacterial route): step 2/3.</text>
</comment>
<evidence type="ECO:0000313" key="13">
    <source>
        <dbReference type="Proteomes" id="UP001300692"/>
    </source>
</evidence>
<dbReference type="Gene3D" id="1.20.58.2240">
    <property type="match status" value="1"/>
</dbReference>
<dbReference type="PANTHER" id="PTHR43435:SF4">
    <property type="entry name" value="FGGY CARBOHYDRATE KINASE DOMAIN-CONTAINING PROTEIN"/>
    <property type="match status" value="1"/>
</dbReference>
<comment type="caution">
    <text evidence="12">The sequence shown here is derived from an EMBL/GenBank/DDBJ whole genome shotgun (WGS) entry which is preliminary data.</text>
</comment>
<comment type="catalytic activity">
    <reaction evidence="7 9">
        <text>L-ribulose + ATP = L-ribulose 5-phosphate + ADP + H(+)</text>
        <dbReference type="Rhea" id="RHEA:22072"/>
        <dbReference type="ChEBI" id="CHEBI:15378"/>
        <dbReference type="ChEBI" id="CHEBI:16880"/>
        <dbReference type="ChEBI" id="CHEBI:30616"/>
        <dbReference type="ChEBI" id="CHEBI:58226"/>
        <dbReference type="ChEBI" id="CHEBI:456216"/>
        <dbReference type="EC" id="2.7.1.16"/>
    </reaction>
</comment>
<dbReference type="PIRSF" id="PIRSF000538">
    <property type="entry name" value="GlpK"/>
    <property type="match status" value="1"/>
</dbReference>
<dbReference type="Proteomes" id="UP001300692">
    <property type="component" value="Unassembled WGS sequence"/>
</dbReference>
<name>A0ABT3CNC7_9BACT</name>
<evidence type="ECO:0000259" key="11">
    <source>
        <dbReference type="Pfam" id="PF02782"/>
    </source>
</evidence>
<comment type="similarity">
    <text evidence="7 9">Belongs to the ribulokinase family.</text>
</comment>
<dbReference type="EMBL" id="JAOYOD010000001">
    <property type="protein sequence ID" value="MCV9385087.1"/>
    <property type="molecule type" value="Genomic_DNA"/>
</dbReference>
<keyword evidence="3 7" id="KW-0418">Kinase</keyword>
<evidence type="ECO:0000256" key="3">
    <source>
        <dbReference type="ARBA" id="ARBA00022777"/>
    </source>
</evidence>
<evidence type="ECO:0000256" key="1">
    <source>
        <dbReference type="ARBA" id="ARBA00022679"/>
    </source>
</evidence>
<evidence type="ECO:0000256" key="4">
    <source>
        <dbReference type="ARBA" id="ARBA00022840"/>
    </source>
</evidence>
<organism evidence="12 13">
    <name type="scientific">Reichenbachiella ulvae</name>
    <dbReference type="NCBI Taxonomy" id="2980104"/>
    <lineage>
        <taxon>Bacteria</taxon>
        <taxon>Pseudomonadati</taxon>
        <taxon>Bacteroidota</taxon>
        <taxon>Cytophagia</taxon>
        <taxon>Cytophagales</taxon>
        <taxon>Reichenbachiellaceae</taxon>
        <taxon>Reichenbachiella</taxon>
    </lineage>
</organism>
<dbReference type="InterPro" id="IPR000577">
    <property type="entry name" value="Carb_kinase_FGGY"/>
</dbReference>
<accession>A0ABT3CNC7</accession>
<evidence type="ECO:0000256" key="6">
    <source>
        <dbReference type="ARBA" id="ARBA00023277"/>
    </source>
</evidence>
<dbReference type="Pfam" id="PF02782">
    <property type="entry name" value="FGGY_C"/>
    <property type="match status" value="1"/>
</dbReference>
<keyword evidence="13" id="KW-1185">Reference proteome</keyword>
<dbReference type="NCBIfam" id="NF003154">
    <property type="entry name" value="PRK04123.1"/>
    <property type="match status" value="1"/>
</dbReference>
<dbReference type="Gene3D" id="3.30.420.40">
    <property type="match status" value="1"/>
</dbReference>
<dbReference type="InterPro" id="IPR005929">
    <property type="entry name" value="Ribulokinase"/>
</dbReference>
<proteinExistence type="inferred from homology"/>
<keyword evidence="4 7" id="KW-0067">ATP-binding</keyword>
<sequence>MKEAKYTIGLDFGSDSVRALVVNVETGEEMATAVCNYPRWMKGEFCIPHDNQFRQHPLDYIEAMTDVVTRSLAEAGDDIRKNVIGIGVDTTGSTPVPVDADGTPLALKPEFAENPNAMFHLWKDHTSVKEAAEINAINADSDEDYLKYVGGIYSSEWFWAKIAHTNRQDASIRDAAYTWVEHCDWIPFLLTGGNKAEDVKRGVCAVGHKALWHKDYNGVPPKSFLTKIDSSFADFKTELLEETATADQSVGTLSEEWAAKLGLDQSVCVAVGAFDCHMGAVGGEIEPGYMSKVIGTSTCDIMVAPLEEKEHLVKGICGQVNGSVIPGMLGLEAGQSAFGDVYAWFKRLLLWPVENLSDELKEKYAEEVDSKIIPALADAAAAIEPTAKDNVSLDWMNGRRTPDANQELKGVLAGINLGTDAPRIFKSLVEATCFGARRIAERFEDEGVAIKGVIALGGVAKKSTFVMQTLSDVLQMPIKVGKSDQTCALGAAMFAATAAGRFEKVEDAMKQMGGGFDKTYEPNPARAEVYNALYKKYCELGEAVEKITMK</sequence>
<evidence type="ECO:0000256" key="8">
    <source>
        <dbReference type="NCBIfam" id="TIGR01234"/>
    </source>
</evidence>
<feature type="domain" description="Carbohydrate kinase FGGY N-terminal" evidence="10">
    <location>
        <begin position="6"/>
        <end position="282"/>
    </location>
</feature>